<protein>
    <recommendedName>
        <fullName evidence="4">Low temperature requirement A</fullName>
    </recommendedName>
</protein>
<organism evidence="2 3">
    <name type="scientific">Apiospora arundinis</name>
    <dbReference type="NCBI Taxonomy" id="335852"/>
    <lineage>
        <taxon>Eukaryota</taxon>
        <taxon>Fungi</taxon>
        <taxon>Dikarya</taxon>
        <taxon>Ascomycota</taxon>
        <taxon>Pezizomycotina</taxon>
        <taxon>Sordariomycetes</taxon>
        <taxon>Xylariomycetidae</taxon>
        <taxon>Amphisphaeriales</taxon>
        <taxon>Apiosporaceae</taxon>
        <taxon>Apiospora</taxon>
    </lineage>
</organism>
<dbReference type="Pfam" id="PF06772">
    <property type="entry name" value="LtrA"/>
    <property type="match status" value="1"/>
</dbReference>
<dbReference type="PANTHER" id="PTHR42101">
    <property type="entry name" value="CHROMOSOME 16, WHOLE GENOME SHOTGUN SEQUENCE"/>
    <property type="match status" value="1"/>
</dbReference>
<keyword evidence="1" id="KW-0472">Membrane</keyword>
<proteinExistence type="predicted"/>
<feature type="transmembrane region" description="Helical" evidence="1">
    <location>
        <begin position="72"/>
        <end position="92"/>
    </location>
</feature>
<dbReference type="Proteomes" id="UP001390339">
    <property type="component" value="Unassembled WGS sequence"/>
</dbReference>
<evidence type="ECO:0000313" key="2">
    <source>
        <dbReference type="EMBL" id="KAK8860016.1"/>
    </source>
</evidence>
<reference evidence="2 3" key="1">
    <citation type="journal article" date="2024" name="IMA Fungus">
        <title>Apiospora arundinis, a panoply of carbohydrate-active enzymes and secondary metabolites.</title>
        <authorList>
            <person name="Sorensen T."/>
            <person name="Petersen C."/>
            <person name="Muurmann A.T."/>
            <person name="Christiansen J.V."/>
            <person name="Brundto M.L."/>
            <person name="Overgaard C.K."/>
            <person name="Boysen A.T."/>
            <person name="Wollenberg R.D."/>
            <person name="Larsen T.O."/>
            <person name="Sorensen J.L."/>
            <person name="Nielsen K.L."/>
            <person name="Sondergaard T.E."/>
        </authorList>
    </citation>
    <scope>NUCLEOTIDE SEQUENCE [LARGE SCALE GENOMIC DNA]</scope>
    <source>
        <strain evidence="2 3">AAU 773</strain>
    </source>
</reference>
<dbReference type="PANTHER" id="PTHR42101:SF1">
    <property type="entry name" value="LOW TEMPERATURE REQUIREMENT A"/>
    <property type="match status" value="1"/>
</dbReference>
<evidence type="ECO:0008006" key="4">
    <source>
        <dbReference type="Google" id="ProtNLM"/>
    </source>
</evidence>
<feature type="transmembrane region" description="Helical" evidence="1">
    <location>
        <begin position="561"/>
        <end position="580"/>
    </location>
</feature>
<keyword evidence="3" id="KW-1185">Reference proteome</keyword>
<evidence type="ECO:0000256" key="1">
    <source>
        <dbReference type="SAM" id="Phobius"/>
    </source>
</evidence>
<accession>A0ABR2IAQ9</accession>
<feature type="transmembrane region" description="Helical" evidence="1">
    <location>
        <begin position="290"/>
        <end position="309"/>
    </location>
</feature>
<feature type="transmembrane region" description="Helical" evidence="1">
    <location>
        <begin position="528"/>
        <end position="545"/>
    </location>
</feature>
<keyword evidence="1" id="KW-1133">Transmembrane helix</keyword>
<dbReference type="InterPro" id="IPR010640">
    <property type="entry name" value="Low_temperature_requirement_A"/>
</dbReference>
<sequence>MRPITMDHEDPKTPGQTQDVPRLRMFASPSDIGKKEDSRRVKFELFFDLWFVANIQTLSESKQIVEASDLRAFLGFLCILWFTWFIVCMFDVRFMTDSIFERVIRIVQFGSMVGFTVVVHKFNPEQQFTNAPEQQDSSKRHSTSFETLSLILMAVRLSLVAQYCSDYWLRRRERTHHEEFSKDKPDEKPILAAAAVHLIAAIVYLGIAFRFDNHHNSRAYMVWYIGSALEAILQLALACKYKVLGFGETKLTERLAVFTVVILGEGISEITKNILLVSENGAYWSSSTNGVFVAAVATTYFLYLLYFDWMNHEHLRGYRQLIYSFLHFPFHASLLLFGAGSAVFIKWWQASKIISGYDIKMNNTVVQVIAWSESEVRDHHFANKSAAVVNGLWNITQEVNKDYPIKYSTSWEGFNSSLSDIMSVPDSVWNNPNGDYDNSTAYTNWNRSIVKYQLSIYNTILNAFEINPSQDGDDDGDYWDIFVRDVTRMKTTFRYIYACAGIVLLLMTFFHVLTLAKRQWKAYDYVRVGLYAAAGLGLGLIPLMSTPKDVHHVVDFIETPWILPTICLVVFCVFLVTHIHRPPMPQFAKKLFPSRRTKKSWEHWPTGYRSLGAQAHEENRIGGNGHRDVGFTPGYISLQSLEHESAR</sequence>
<feature type="transmembrane region" description="Helical" evidence="1">
    <location>
        <begin position="190"/>
        <end position="209"/>
    </location>
</feature>
<feature type="transmembrane region" description="Helical" evidence="1">
    <location>
        <begin position="321"/>
        <end position="348"/>
    </location>
</feature>
<name>A0ABR2IAQ9_9PEZI</name>
<gene>
    <name evidence="2" type="ORF">PGQ11_010750</name>
</gene>
<feature type="transmembrane region" description="Helical" evidence="1">
    <location>
        <begin position="495"/>
        <end position="516"/>
    </location>
</feature>
<keyword evidence="1" id="KW-0812">Transmembrane</keyword>
<dbReference type="EMBL" id="JAPCWZ010000006">
    <property type="protein sequence ID" value="KAK8860016.1"/>
    <property type="molecule type" value="Genomic_DNA"/>
</dbReference>
<evidence type="ECO:0000313" key="3">
    <source>
        <dbReference type="Proteomes" id="UP001390339"/>
    </source>
</evidence>
<comment type="caution">
    <text evidence="2">The sequence shown here is derived from an EMBL/GenBank/DDBJ whole genome shotgun (WGS) entry which is preliminary data.</text>
</comment>